<gene>
    <name evidence="9" type="primary">mdtG</name>
    <name evidence="9" type="ORF">PRECH8_28160</name>
</gene>
<dbReference type="InterPro" id="IPR020846">
    <property type="entry name" value="MFS_dom"/>
</dbReference>
<evidence type="ECO:0000256" key="1">
    <source>
        <dbReference type="ARBA" id="ARBA00004651"/>
    </source>
</evidence>
<dbReference type="SUPFAM" id="SSF103473">
    <property type="entry name" value="MFS general substrate transporter"/>
    <property type="match status" value="2"/>
</dbReference>
<dbReference type="PANTHER" id="PTHR43414">
    <property type="entry name" value="MULTIDRUG RESISTANCE PROTEIN MDTG"/>
    <property type="match status" value="1"/>
</dbReference>
<organism evidence="9 10">
    <name type="scientific">Insulibacter thermoxylanivorax</name>
    <dbReference type="NCBI Taxonomy" id="2749268"/>
    <lineage>
        <taxon>Bacteria</taxon>
        <taxon>Bacillati</taxon>
        <taxon>Bacillota</taxon>
        <taxon>Bacilli</taxon>
        <taxon>Bacillales</taxon>
        <taxon>Paenibacillaceae</taxon>
        <taxon>Insulibacter</taxon>
    </lineage>
</organism>
<feature type="transmembrane region" description="Helical" evidence="7">
    <location>
        <begin position="284"/>
        <end position="302"/>
    </location>
</feature>
<feature type="transmembrane region" description="Helical" evidence="7">
    <location>
        <begin position="166"/>
        <end position="185"/>
    </location>
</feature>
<keyword evidence="3" id="KW-1003">Cell membrane</keyword>
<feature type="transmembrane region" description="Helical" evidence="7">
    <location>
        <begin position="366"/>
        <end position="387"/>
    </location>
</feature>
<feature type="transmembrane region" description="Helical" evidence="7">
    <location>
        <begin position="78"/>
        <end position="97"/>
    </location>
</feature>
<name>A0A916QEX4_9BACL</name>
<feature type="transmembrane region" description="Helical" evidence="7">
    <location>
        <begin position="45"/>
        <end position="66"/>
    </location>
</feature>
<dbReference type="GO" id="GO:0022857">
    <property type="term" value="F:transmembrane transporter activity"/>
    <property type="evidence" value="ECO:0007669"/>
    <property type="project" value="InterPro"/>
</dbReference>
<keyword evidence="10" id="KW-1185">Reference proteome</keyword>
<evidence type="ECO:0000313" key="9">
    <source>
        <dbReference type="EMBL" id="GFR39520.1"/>
    </source>
</evidence>
<dbReference type="RefSeq" id="WP_200967705.1">
    <property type="nucleotide sequence ID" value="NZ_BMAQ01000048.1"/>
</dbReference>
<protein>
    <submittedName>
        <fullName evidence="9">Multidrug resistance protein MdtG</fullName>
    </submittedName>
</protein>
<accession>A0A916QEX4</accession>
<dbReference type="Proteomes" id="UP000654993">
    <property type="component" value="Unassembled WGS sequence"/>
</dbReference>
<sequence length="410" mass="44586">MERWKINLGVLWVGTFLQMSGMSMVLPFLSLYIKELGVTDPNEISVWAGLVFSANFVTAFLFQPIWGKLSDRYGRKIMLLRSGFGMAIVNILLGLSTNVWHLLILRLLNGTISGFIPAANALVATNTPKEKSGFALGTLQSGAVSGSIIGPFIGGLLADQFGFRTIFFITGSLLLAATTLTMLVVREKFDVEKAKQEPNVSVLAGFRQIIAFRGIPAMYTVTFITQLALTGTMPLMPVFIEEMHGPVPSLAFYAGLVSSISGFSNVIFAPILGRMGDRFGSEKVLRISLICTGLSFIPQAFVHNVWQLLIVRFLQGLFIGGLMPSVNALIRRNVPDTMISRAFSFNQSFLSLGNLIGPSISGVLSIWVGIRGLFLLSAVLMLLNAIWGSRAIIGHLGNDHADHAAEQSRQ</sequence>
<evidence type="ECO:0000259" key="8">
    <source>
        <dbReference type="PROSITE" id="PS50850"/>
    </source>
</evidence>
<dbReference type="EMBL" id="BMAQ01000048">
    <property type="protein sequence ID" value="GFR39520.1"/>
    <property type="molecule type" value="Genomic_DNA"/>
</dbReference>
<feature type="transmembrane region" description="Helical" evidence="7">
    <location>
        <begin position="308"/>
        <end position="330"/>
    </location>
</feature>
<feature type="transmembrane region" description="Helical" evidence="7">
    <location>
        <begin position="252"/>
        <end position="272"/>
    </location>
</feature>
<keyword evidence="5 7" id="KW-1133">Transmembrane helix</keyword>
<dbReference type="Pfam" id="PF00083">
    <property type="entry name" value="Sugar_tr"/>
    <property type="match status" value="1"/>
</dbReference>
<feature type="domain" description="Major facilitator superfamily (MFS) profile" evidence="8">
    <location>
        <begin position="7"/>
        <end position="396"/>
    </location>
</feature>
<keyword evidence="4 7" id="KW-0812">Transmembrane</keyword>
<feature type="transmembrane region" description="Helical" evidence="7">
    <location>
        <begin position="217"/>
        <end position="240"/>
    </location>
</feature>
<dbReference type="Pfam" id="PF07690">
    <property type="entry name" value="MFS_1"/>
    <property type="match status" value="1"/>
</dbReference>
<feature type="transmembrane region" description="Helical" evidence="7">
    <location>
        <begin position="342"/>
        <end position="360"/>
    </location>
</feature>
<reference evidence="9" key="1">
    <citation type="submission" date="2020-08" db="EMBL/GenBank/DDBJ databases">
        <authorList>
            <person name="Uke A."/>
            <person name="Chhe C."/>
            <person name="Baramee S."/>
            <person name="Kosugi A."/>
        </authorList>
    </citation>
    <scope>NUCLEOTIDE SEQUENCE</scope>
    <source>
        <strain evidence="9">DA-C8</strain>
    </source>
</reference>
<dbReference type="PRINTS" id="PR01035">
    <property type="entry name" value="TCRTETA"/>
</dbReference>
<feature type="transmembrane region" description="Helical" evidence="7">
    <location>
        <begin position="134"/>
        <end position="154"/>
    </location>
</feature>
<dbReference type="InterPro" id="IPR011701">
    <property type="entry name" value="MFS"/>
</dbReference>
<comment type="subcellular location">
    <subcellularLocation>
        <location evidence="1">Cell membrane</location>
        <topology evidence="1">Multi-pass membrane protein</topology>
    </subcellularLocation>
</comment>
<evidence type="ECO:0000256" key="6">
    <source>
        <dbReference type="ARBA" id="ARBA00023136"/>
    </source>
</evidence>
<evidence type="ECO:0000256" key="2">
    <source>
        <dbReference type="ARBA" id="ARBA00022448"/>
    </source>
</evidence>
<dbReference type="Gene3D" id="1.20.1250.20">
    <property type="entry name" value="MFS general substrate transporter like domains"/>
    <property type="match status" value="2"/>
</dbReference>
<proteinExistence type="predicted"/>
<feature type="transmembrane region" description="Helical" evidence="7">
    <location>
        <begin position="103"/>
        <end position="122"/>
    </location>
</feature>
<dbReference type="PANTHER" id="PTHR43414:SF6">
    <property type="entry name" value="MULTIDRUG RESISTANCE PROTEIN MDTG"/>
    <property type="match status" value="1"/>
</dbReference>
<dbReference type="AlphaFoldDB" id="A0A916QEX4"/>
<keyword evidence="2" id="KW-0813">Transport</keyword>
<evidence type="ECO:0000313" key="10">
    <source>
        <dbReference type="Proteomes" id="UP000654993"/>
    </source>
</evidence>
<evidence type="ECO:0000256" key="3">
    <source>
        <dbReference type="ARBA" id="ARBA00022475"/>
    </source>
</evidence>
<evidence type="ECO:0000256" key="4">
    <source>
        <dbReference type="ARBA" id="ARBA00022692"/>
    </source>
</evidence>
<dbReference type="PROSITE" id="PS50850">
    <property type="entry name" value="MFS"/>
    <property type="match status" value="1"/>
</dbReference>
<feature type="transmembrane region" description="Helical" evidence="7">
    <location>
        <begin position="12"/>
        <end position="33"/>
    </location>
</feature>
<dbReference type="InterPro" id="IPR005828">
    <property type="entry name" value="MFS_sugar_transport-like"/>
</dbReference>
<reference evidence="9" key="2">
    <citation type="journal article" date="2021" name="Data Brief">
        <title>Draft genome sequence data of the facultative, thermophilic, xylanolytic bacterium Paenibacillus sp. strain DA-C8.</title>
        <authorList>
            <person name="Chhe C."/>
            <person name="Uke A."/>
            <person name="Baramee S."/>
            <person name="Ungkulpasvich U."/>
            <person name="Tachaapaikoon C."/>
            <person name="Pason P."/>
            <person name="Waeonukul R."/>
            <person name="Ratanakhanokchai K."/>
            <person name="Kosugi A."/>
        </authorList>
    </citation>
    <scope>NUCLEOTIDE SEQUENCE</scope>
    <source>
        <strain evidence="9">DA-C8</strain>
    </source>
</reference>
<comment type="caution">
    <text evidence="9">The sequence shown here is derived from an EMBL/GenBank/DDBJ whole genome shotgun (WGS) entry which is preliminary data.</text>
</comment>
<keyword evidence="6 7" id="KW-0472">Membrane</keyword>
<dbReference type="InterPro" id="IPR001958">
    <property type="entry name" value="Tet-R_TetA/multi-R_MdtG-like"/>
</dbReference>
<dbReference type="GO" id="GO:0005886">
    <property type="term" value="C:plasma membrane"/>
    <property type="evidence" value="ECO:0007669"/>
    <property type="project" value="UniProtKB-SubCell"/>
</dbReference>
<dbReference type="InterPro" id="IPR036259">
    <property type="entry name" value="MFS_trans_sf"/>
</dbReference>
<evidence type="ECO:0000256" key="7">
    <source>
        <dbReference type="SAM" id="Phobius"/>
    </source>
</evidence>
<evidence type="ECO:0000256" key="5">
    <source>
        <dbReference type="ARBA" id="ARBA00022989"/>
    </source>
</evidence>